<evidence type="ECO:0000256" key="3">
    <source>
        <dbReference type="ARBA" id="ARBA00022553"/>
    </source>
</evidence>
<dbReference type="PANTHER" id="PTHR24421:SF10">
    <property type="entry name" value="NITRATE_NITRITE SENSOR PROTEIN NARQ"/>
    <property type="match status" value="1"/>
</dbReference>
<evidence type="ECO:0000256" key="9">
    <source>
        <dbReference type="SAM" id="Phobius"/>
    </source>
</evidence>
<dbReference type="AlphaFoldDB" id="A0A5C5UMJ7"/>
<gene>
    <name evidence="11" type="ORF">FRX94_04270</name>
</gene>
<dbReference type="Gene3D" id="1.20.5.1930">
    <property type="match status" value="1"/>
</dbReference>
<dbReference type="Pfam" id="PF07730">
    <property type="entry name" value="HisKA_3"/>
    <property type="match status" value="1"/>
</dbReference>
<feature type="transmembrane region" description="Helical" evidence="9">
    <location>
        <begin position="9"/>
        <end position="29"/>
    </location>
</feature>
<proteinExistence type="predicted"/>
<evidence type="ECO:0000313" key="12">
    <source>
        <dbReference type="Proteomes" id="UP000320791"/>
    </source>
</evidence>
<organism evidence="11 12">
    <name type="scientific">Corynebacterium canis</name>
    <dbReference type="NCBI Taxonomy" id="679663"/>
    <lineage>
        <taxon>Bacteria</taxon>
        <taxon>Bacillati</taxon>
        <taxon>Actinomycetota</taxon>
        <taxon>Actinomycetes</taxon>
        <taxon>Mycobacteriales</taxon>
        <taxon>Corynebacteriaceae</taxon>
        <taxon>Corynebacterium</taxon>
    </lineage>
</organism>
<dbReference type="GO" id="GO:0005524">
    <property type="term" value="F:ATP binding"/>
    <property type="evidence" value="ECO:0007669"/>
    <property type="project" value="UniProtKB-KW"/>
</dbReference>
<keyword evidence="6 11" id="KW-0418">Kinase</keyword>
<feature type="transmembrane region" description="Helical" evidence="9">
    <location>
        <begin position="91"/>
        <end position="108"/>
    </location>
</feature>
<dbReference type="GO" id="GO:0000155">
    <property type="term" value="F:phosphorelay sensor kinase activity"/>
    <property type="evidence" value="ECO:0007669"/>
    <property type="project" value="InterPro"/>
</dbReference>
<evidence type="ECO:0000256" key="1">
    <source>
        <dbReference type="ARBA" id="ARBA00000085"/>
    </source>
</evidence>
<feature type="transmembrane region" description="Helical" evidence="9">
    <location>
        <begin position="117"/>
        <end position="138"/>
    </location>
</feature>
<keyword evidence="3" id="KW-0597">Phosphoprotein</keyword>
<feature type="transmembrane region" description="Helical" evidence="9">
    <location>
        <begin position="66"/>
        <end position="85"/>
    </location>
</feature>
<name>A0A5C5UMJ7_9CORY</name>
<dbReference type="InterPro" id="IPR011712">
    <property type="entry name" value="Sig_transdc_His_kin_sub3_dim/P"/>
</dbReference>
<evidence type="ECO:0000256" key="2">
    <source>
        <dbReference type="ARBA" id="ARBA00012438"/>
    </source>
</evidence>
<keyword evidence="12" id="KW-1185">Reference proteome</keyword>
<dbReference type="GO" id="GO:0016020">
    <property type="term" value="C:membrane"/>
    <property type="evidence" value="ECO:0007669"/>
    <property type="project" value="InterPro"/>
</dbReference>
<dbReference type="PANTHER" id="PTHR24421">
    <property type="entry name" value="NITRATE/NITRITE SENSOR PROTEIN NARX-RELATED"/>
    <property type="match status" value="1"/>
</dbReference>
<feature type="transmembrane region" description="Helical" evidence="9">
    <location>
        <begin position="41"/>
        <end position="61"/>
    </location>
</feature>
<comment type="caution">
    <text evidence="11">The sequence shown here is derived from an EMBL/GenBank/DDBJ whole genome shotgun (WGS) entry which is preliminary data.</text>
</comment>
<feature type="transmembrane region" description="Helical" evidence="9">
    <location>
        <begin position="153"/>
        <end position="171"/>
    </location>
</feature>
<evidence type="ECO:0000256" key="7">
    <source>
        <dbReference type="ARBA" id="ARBA00022840"/>
    </source>
</evidence>
<keyword evidence="4" id="KW-0808">Transferase</keyword>
<keyword evidence="8" id="KW-0902">Two-component regulatory system</keyword>
<dbReference type="EC" id="2.7.13.3" evidence="2"/>
<dbReference type="EMBL" id="VOHM01000006">
    <property type="protein sequence ID" value="TWT26823.1"/>
    <property type="molecule type" value="Genomic_DNA"/>
</dbReference>
<accession>A0A5C5UMJ7</accession>
<comment type="catalytic activity">
    <reaction evidence="1">
        <text>ATP + protein L-histidine = ADP + protein N-phospho-L-histidine.</text>
        <dbReference type="EC" id="2.7.13.3"/>
    </reaction>
</comment>
<protein>
    <recommendedName>
        <fullName evidence="2">histidine kinase</fullName>
        <ecNumber evidence="2">2.7.13.3</ecNumber>
    </recommendedName>
</protein>
<feature type="domain" description="Signal transduction histidine kinase subgroup 3 dimerisation and phosphoacceptor" evidence="10">
    <location>
        <begin position="192"/>
        <end position="252"/>
    </location>
</feature>
<dbReference type="Gene3D" id="3.30.565.10">
    <property type="entry name" value="Histidine kinase-like ATPase, C-terminal domain"/>
    <property type="match status" value="1"/>
</dbReference>
<dbReference type="GO" id="GO:0046983">
    <property type="term" value="F:protein dimerization activity"/>
    <property type="evidence" value="ECO:0007669"/>
    <property type="project" value="InterPro"/>
</dbReference>
<dbReference type="InterPro" id="IPR050482">
    <property type="entry name" value="Sensor_HK_TwoCompSys"/>
</dbReference>
<evidence type="ECO:0000256" key="6">
    <source>
        <dbReference type="ARBA" id="ARBA00022777"/>
    </source>
</evidence>
<dbReference type="SUPFAM" id="SSF55874">
    <property type="entry name" value="ATPase domain of HSP90 chaperone/DNA topoisomerase II/histidine kinase"/>
    <property type="match status" value="1"/>
</dbReference>
<sequence>MKRPLRGDIAIAVVAAIAAAFQILIAYSASVSEEIPDPTVIAVAWLHAVISVLLIGVALYLRTNPLFCASATLVLLGVWSAASISVLPTNMGYPLALLLAPWALYCLARSHKVQQRAIIVVSVLAAIGSVISPFMWRLSDSGGIEYRSGEDRFTWLALHWITILALVLLGLRRKALEAARHDAIQRSREREHLRIASEIHDVLAHSLTLIRMQAAAGMFDEASAKASLETIHKVSGEGIAEVRMIVNALRSGNVDVPQTMRLHDVVERFREAGLYIDCEFDADTHGYSPIVQLALHRVLTETLTNALKHQGVGTRVTLRINELEDRIELRATSRVSANSGQRFASSGGFGLEGIKERCTALGGDFEFKLDQNTASTYAWLPKDPQ</sequence>
<evidence type="ECO:0000256" key="5">
    <source>
        <dbReference type="ARBA" id="ARBA00022741"/>
    </source>
</evidence>
<dbReference type="CDD" id="cd16917">
    <property type="entry name" value="HATPase_UhpB-NarQ-NarX-like"/>
    <property type="match status" value="1"/>
</dbReference>
<evidence type="ECO:0000259" key="10">
    <source>
        <dbReference type="Pfam" id="PF07730"/>
    </source>
</evidence>
<reference evidence="11 12" key="1">
    <citation type="submission" date="2019-08" db="EMBL/GenBank/DDBJ databases">
        <authorList>
            <person name="Lei W."/>
        </authorList>
    </citation>
    <scope>NUCLEOTIDE SEQUENCE [LARGE SCALE GENOMIC DNA]</scope>
    <source>
        <strain evidence="11 12">CCUG 58627</strain>
    </source>
</reference>
<evidence type="ECO:0000256" key="8">
    <source>
        <dbReference type="ARBA" id="ARBA00023012"/>
    </source>
</evidence>
<dbReference type="InterPro" id="IPR036890">
    <property type="entry name" value="HATPase_C_sf"/>
</dbReference>
<evidence type="ECO:0000256" key="4">
    <source>
        <dbReference type="ARBA" id="ARBA00022679"/>
    </source>
</evidence>
<keyword evidence="7" id="KW-0067">ATP-binding</keyword>
<keyword evidence="9" id="KW-1133">Transmembrane helix</keyword>
<dbReference type="OrthoDB" id="227596at2"/>
<keyword evidence="9" id="KW-0472">Membrane</keyword>
<keyword evidence="9" id="KW-0812">Transmembrane</keyword>
<dbReference type="RefSeq" id="WP_146323887.1">
    <property type="nucleotide sequence ID" value="NZ_BAABLR010000005.1"/>
</dbReference>
<dbReference type="Proteomes" id="UP000320791">
    <property type="component" value="Unassembled WGS sequence"/>
</dbReference>
<keyword evidence="5" id="KW-0547">Nucleotide-binding</keyword>
<evidence type="ECO:0000313" key="11">
    <source>
        <dbReference type="EMBL" id="TWT26823.1"/>
    </source>
</evidence>